<protein>
    <submittedName>
        <fullName evidence="4">SNAP protein, putative</fullName>
    </submittedName>
</protein>
<accession>A0AAV4LUA0</accession>
<dbReference type="GO" id="GO:0006886">
    <property type="term" value="P:intracellular protein transport"/>
    <property type="evidence" value="ECO:0007669"/>
    <property type="project" value="InterPro"/>
</dbReference>
<keyword evidence="2" id="KW-0813">Transport</keyword>
<evidence type="ECO:0000256" key="1">
    <source>
        <dbReference type="ARBA" id="ARBA00010050"/>
    </source>
</evidence>
<dbReference type="InterPro" id="IPR000744">
    <property type="entry name" value="NSF_attach"/>
</dbReference>
<name>A0AAV4LUA0_BABCB</name>
<dbReference type="Pfam" id="PF14938">
    <property type="entry name" value="SNAP"/>
    <property type="match status" value="1"/>
</dbReference>
<organism evidence="4 5">
    <name type="scientific">Babesia caballi</name>
    <dbReference type="NCBI Taxonomy" id="5871"/>
    <lineage>
        <taxon>Eukaryota</taxon>
        <taxon>Sar</taxon>
        <taxon>Alveolata</taxon>
        <taxon>Apicomplexa</taxon>
        <taxon>Aconoidasida</taxon>
        <taxon>Piroplasmida</taxon>
        <taxon>Babesiidae</taxon>
        <taxon>Babesia</taxon>
    </lineage>
</organism>
<dbReference type="PANTHER" id="PTHR13768:SF8">
    <property type="entry name" value="ALPHA-SOLUBLE NSF ATTACHMENT PROTEIN"/>
    <property type="match status" value="1"/>
</dbReference>
<dbReference type="GO" id="GO:0019905">
    <property type="term" value="F:syntaxin binding"/>
    <property type="evidence" value="ECO:0007669"/>
    <property type="project" value="TreeGrafter"/>
</dbReference>
<keyword evidence="3" id="KW-0653">Protein transport</keyword>
<comment type="caution">
    <text evidence="4">The sequence shown here is derived from an EMBL/GenBank/DDBJ whole genome shotgun (WGS) entry which is preliminary data.</text>
</comment>
<dbReference type="AlphaFoldDB" id="A0AAV4LUA0"/>
<dbReference type="GO" id="GO:0005774">
    <property type="term" value="C:vacuolar membrane"/>
    <property type="evidence" value="ECO:0007669"/>
    <property type="project" value="TreeGrafter"/>
</dbReference>
<evidence type="ECO:0000313" key="5">
    <source>
        <dbReference type="Proteomes" id="UP001497744"/>
    </source>
</evidence>
<dbReference type="SUPFAM" id="SSF48452">
    <property type="entry name" value="TPR-like"/>
    <property type="match status" value="1"/>
</dbReference>
<dbReference type="GeneID" id="94194673"/>
<dbReference type="GO" id="GO:0031201">
    <property type="term" value="C:SNARE complex"/>
    <property type="evidence" value="ECO:0007669"/>
    <property type="project" value="TreeGrafter"/>
</dbReference>
<evidence type="ECO:0000313" key="4">
    <source>
        <dbReference type="EMBL" id="GIX63192.1"/>
    </source>
</evidence>
<dbReference type="InterPro" id="IPR011990">
    <property type="entry name" value="TPR-like_helical_dom_sf"/>
</dbReference>
<gene>
    <name evidence="4" type="ORF">BcabD6B2_26270</name>
</gene>
<reference evidence="4 5" key="1">
    <citation type="submission" date="2021-06" db="EMBL/GenBank/DDBJ databases">
        <title>Genome sequence of Babesia caballi.</title>
        <authorList>
            <person name="Yamagishi J."/>
            <person name="Kidaka T."/>
            <person name="Ochi A."/>
        </authorList>
    </citation>
    <scope>NUCLEOTIDE SEQUENCE [LARGE SCALE GENOMIC DNA]</scope>
    <source>
        <strain evidence="4">USDA-D6B2</strain>
    </source>
</reference>
<dbReference type="EMBL" id="BPLF01000002">
    <property type="protein sequence ID" value="GIX63192.1"/>
    <property type="molecule type" value="Genomic_DNA"/>
</dbReference>
<dbReference type="GO" id="GO:0005483">
    <property type="term" value="F:soluble NSF attachment protein activity"/>
    <property type="evidence" value="ECO:0007669"/>
    <property type="project" value="TreeGrafter"/>
</dbReference>
<keyword evidence="5" id="KW-1185">Reference proteome</keyword>
<dbReference type="Gene3D" id="1.25.40.10">
    <property type="entry name" value="Tetratricopeptide repeat domain"/>
    <property type="match status" value="1"/>
</dbReference>
<comment type="similarity">
    <text evidence="1">Belongs to the SNAP family.</text>
</comment>
<dbReference type="PANTHER" id="PTHR13768">
    <property type="entry name" value="SOLUBLE NSF ATTACHMENT PROTEIN SNAP"/>
    <property type="match status" value="1"/>
</dbReference>
<dbReference type="GO" id="GO:0035494">
    <property type="term" value="P:SNARE complex disassembly"/>
    <property type="evidence" value="ECO:0007669"/>
    <property type="project" value="TreeGrafter"/>
</dbReference>
<dbReference type="RefSeq" id="XP_067715261.1">
    <property type="nucleotide sequence ID" value="XM_067859160.1"/>
</dbReference>
<evidence type="ECO:0000256" key="2">
    <source>
        <dbReference type="ARBA" id="ARBA00022448"/>
    </source>
</evidence>
<evidence type="ECO:0000256" key="3">
    <source>
        <dbReference type="ARBA" id="ARBA00022927"/>
    </source>
</evidence>
<proteinExistence type="inferred from homology"/>
<sequence length="265" mass="29671">MSTAADIEKKARKSTKGLLQFFFGSSQEDAHDLFNQAANLYKQQQQWKDAARCYLEAASRGEKEKEHIFAASNLVEAANALLKSDEHTVEHIDPLMRAANLYNCQGRFSQSGRIMKNAAEDFEARGDHLNAIQFYLKAAEYYELDEFGKVAGSQARMKYAELASQHTEKYTEAIRVSFRGVAETVVQIYETEGNKNLKNQLLQYGVKDIFLKAGLLHLVACDATDAQIAYTKYTAADAKFATSREGRFLKVGSAAILTAIPKYRP</sequence>
<dbReference type="Proteomes" id="UP001497744">
    <property type="component" value="Unassembled WGS sequence"/>
</dbReference>